<protein>
    <submittedName>
        <fullName evidence="1">28973_t:CDS:1</fullName>
    </submittedName>
</protein>
<feature type="non-terminal residue" evidence="1">
    <location>
        <position position="106"/>
    </location>
</feature>
<accession>A0ACA9RRE8</accession>
<gene>
    <name evidence="1" type="ORF">RPERSI_LOCUS21448</name>
</gene>
<comment type="caution">
    <text evidence="1">The sequence shown here is derived from an EMBL/GenBank/DDBJ whole genome shotgun (WGS) entry which is preliminary data.</text>
</comment>
<name>A0ACA9RRE8_9GLOM</name>
<reference evidence="1" key="1">
    <citation type="submission" date="2021-06" db="EMBL/GenBank/DDBJ databases">
        <authorList>
            <person name="Kallberg Y."/>
            <person name="Tangrot J."/>
            <person name="Rosling A."/>
        </authorList>
    </citation>
    <scope>NUCLEOTIDE SEQUENCE</scope>
    <source>
        <strain evidence="1">MA461A</strain>
    </source>
</reference>
<dbReference type="Proteomes" id="UP000789920">
    <property type="component" value="Unassembled WGS sequence"/>
</dbReference>
<proteinExistence type="predicted"/>
<keyword evidence="2" id="KW-1185">Reference proteome</keyword>
<dbReference type="EMBL" id="CAJVQC010062831">
    <property type="protein sequence ID" value="CAG8803080.1"/>
    <property type="molecule type" value="Genomic_DNA"/>
</dbReference>
<evidence type="ECO:0000313" key="1">
    <source>
        <dbReference type="EMBL" id="CAG8803080.1"/>
    </source>
</evidence>
<evidence type="ECO:0000313" key="2">
    <source>
        <dbReference type="Proteomes" id="UP000789920"/>
    </source>
</evidence>
<sequence length="106" mass="12220">MGRSLIILHNEETNEVEGARYYDACCQEEWDNLKDWEVKKRDLMERDADNYCLNKHQGVGSFVDQAELTRLEQKLGVAGTPNYSPASEDNKKELEDQINTLLKGQK</sequence>
<organism evidence="1 2">
    <name type="scientific">Racocetra persica</name>
    <dbReference type="NCBI Taxonomy" id="160502"/>
    <lineage>
        <taxon>Eukaryota</taxon>
        <taxon>Fungi</taxon>
        <taxon>Fungi incertae sedis</taxon>
        <taxon>Mucoromycota</taxon>
        <taxon>Glomeromycotina</taxon>
        <taxon>Glomeromycetes</taxon>
        <taxon>Diversisporales</taxon>
        <taxon>Gigasporaceae</taxon>
        <taxon>Racocetra</taxon>
    </lineage>
</organism>